<evidence type="ECO:0008006" key="3">
    <source>
        <dbReference type="Google" id="ProtNLM"/>
    </source>
</evidence>
<keyword evidence="2" id="KW-1185">Reference proteome</keyword>
<reference evidence="2" key="1">
    <citation type="journal article" date="2019" name="Int. J. Syst. Evol. Microbiol.">
        <title>The Global Catalogue of Microorganisms (GCM) 10K type strain sequencing project: providing services to taxonomists for standard genome sequencing and annotation.</title>
        <authorList>
            <consortium name="The Broad Institute Genomics Platform"/>
            <consortium name="The Broad Institute Genome Sequencing Center for Infectious Disease"/>
            <person name="Wu L."/>
            <person name="Ma J."/>
        </authorList>
    </citation>
    <scope>NUCLEOTIDE SEQUENCE [LARGE SCALE GENOMIC DNA]</scope>
    <source>
        <strain evidence="2">JCM 15443</strain>
    </source>
</reference>
<organism evidence="1 2">
    <name type="scientific">Deinococcus aerophilus</name>
    <dbReference type="NCBI Taxonomy" id="522488"/>
    <lineage>
        <taxon>Bacteria</taxon>
        <taxon>Thermotogati</taxon>
        <taxon>Deinococcota</taxon>
        <taxon>Deinococci</taxon>
        <taxon>Deinococcales</taxon>
        <taxon>Deinococcaceae</taxon>
        <taxon>Deinococcus</taxon>
    </lineage>
</organism>
<dbReference type="Proteomes" id="UP000661918">
    <property type="component" value="Unassembled WGS sequence"/>
</dbReference>
<dbReference type="EMBL" id="BMOM01000045">
    <property type="protein sequence ID" value="GGM20838.1"/>
    <property type="molecule type" value="Genomic_DNA"/>
</dbReference>
<sequence length="100" mass="11154">MANSLFLFWYAQGMFAEGLRWSEKTPRDWQDQDVGCLRVQGGLYTAMGNLEQARTILLRALTLTRQFAQPLTIEELRLQGRVCLHLAPRAGAGYGGAALP</sequence>
<proteinExistence type="predicted"/>
<dbReference type="RefSeq" id="WP_188905270.1">
    <property type="nucleotide sequence ID" value="NZ_BMOM01000045.1"/>
</dbReference>
<evidence type="ECO:0000313" key="1">
    <source>
        <dbReference type="EMBL" id="GGM20838.1"/>
    </source>
</evidence>
<evidence type="ECO:0000313" key="2">
    <source>
        <dbReference type="Proteomes" id="UP000661918"/>
    </source>
</evidence>
<comment type="caution">
    <text evidence="1">The sequence shown here is derived from an EMBL/GenBank/DDBJ whole genome shotgun (WGS) entry which is preliminary data.</text>
</comment>
<name>A0ABQ2H0B3_9DEIO</name>
<accession>A0ABQ2H0B3</accession>
<protein>
    <recommendedName>
        <fullName evidence="3">MalT-like TPR region domain-containing protein</fullName>
    </recommendedName>
</protein>
<gene>
    <name evidence="1" type="ORF">GCM10010841_31090</name>
</gene>